<accession>A0A430ALX3</accession>
<dbReference type="AlphaFoldDB" id="A0A430ALX3"/>
<dbReference type="RefSeq" id="WP_126810101.1">
    <property type="nucleotide sequence ID" value="NZ_NGKA01000030.1"/>
</dbReference>
<proteinExistence type="inferred from homology"/>
<dbReference type="SUPFAM" id="SSF55681">
    <property type="entry name" value="Class II aaRS and biotin synthetases"/>
    <property type="match status" value="1"/>
</dbReference>
<dbReference type="Gene3D" id="3.30.930.10">
    <property type="entry name" value="Bira Bifunctional Protein, Domain 2"/>
    <property type="match status" value="1"/>
</dbReference>
<dbReference type="GO" id="GO:0004821">
    <property type="term" value="F:histidine-tRNA ligase activity"/>
    <property type="evidence" value="ECO:0007669"/>
    <property type="project" value="UniProtKB-UniRule"/>
</dbReference>
<name>A0A430ALX3_9ENTE</name>
<evidence type="ECO:0000313" key="13">
    <source>
        <dbReference type="Proteomes" id="UP000287605"/>
    </source>
</evidence>
<sequence>MKFQKPKGTMDILPQEAEKWQFVENKAREIFKLYHFGELRTPIFENFEVIVRSIGENTDIVSKEMYDFYDKGNRHITLRPEGTAALVRSYVENKLFGPEHPQPFKAFYIGPMFRYERPQAGRLRQFHQIGVEVIGSQSPITDVETIVMGLDFFKELGITHLKLVINSLGNKKSRSNYREVLVDYLSKVEDQLSQDSKRRLYTNPLRVLDSKAEEDAKIIENAPSILDYLDDESRTFFEEVKRLLDSLAVPYEVDSRMVRGLDYYNDTVFEIMSDAPGFENVLTTICAGGRYDGLISEFDGPLEKDSGFGFALGIERVLIAIEAEGKEIPKTSSLDVYVSCVSKKSEQLAIKVAQYARHSGLKTELETSYRKLKTQLRAANRLGAGFVAFVGDEEETANSVTIKNLATGEETQVPLEELEQYFKEIKEISTR</sequence>
<feature type="binding site" evidence="10">
    <location>
        <begin position="263"/>
        <end position="264"/>
    </location>
    <ligand>
        <name>L-histidine</name>
        <dbReference type="ChEBI" id="CHEBI:57595"/>
    </ligand>
</feature>
<dbReference type="GO" id="GO:0140096">
    <property type="term" value="F:catalytic activity, acting on a protein"/>
    <property type="evidence" value="ECO:0007669"/>
    <property type="project" value="UniProtKB-ARBA"/>
</dbReference>
<dbReference type="InterPro" id="IPR036621">
    <property type="entry name" value="Anticodon-bd_dom_sf"/>
</dbReference>
<feature type="binding site" evidence="10">
    <location>
        <position position="128"/>
    </location>
    <ligand>
        <name>L-histidine</name>
        <dbReference type="ChEBI" id="CHEBI:57595"/>
    </ligand>
</feature>
<evidence type="ECO:0000256" key="5">
    <source>
        <dbReference type="ARBA" id="ARBA00022840"/>
    </source>
</evidence>
<evidence type="ECO:0000256" key="1">
    <source>
        <dbReference type="ARBA" id="ARBA00008226"/>
    </source>
</evidence>
<dbReference type="GO" id="GO:0005737">
    <property type="term" value="C:cytoplasm"/>
    <property type="evidence" value="ECO:0007669"/>
    <property type="project" value="UniProtKB-SubCell"/>
</dbReference>
<evidence type="ECO:0000256" key="9">
    <source>
        <dbReference type="HAMAP-Rule" id="MF_00127"/>
    </source>
</evidence>
<evidence type="ECO:0000256" key="7">
    <source>
        <dbReference type="ARBA" id="ARBA00023146"/>
    </source>
</evidence>
<dbReference type="Pfam" id="PF13393">
    <property type="entry name" value="tRNA-synt_His"/>
    <property type="match status" value="1"/>
</dbReference>
<feature type="binding site" evidence="10">
    <location>
        <position position="114"/>
    </location>
    <ligand>
        <name>L-histidine</name>
        <dbReference type="ChEBI" id="CHEBI:57595"/>
    </ligand>
</feature>
<gene>
    <name evidence="9" type="primary">hisS</name>
    <name evidence="12" type="ORF">CBF29_12805</name>
</gene>
<keyword evidence="4 9" id="KW-0547">Nucleotide-binding</keyword>
<comment type="similarity">
    <text evidence="1 9">Belongs to the class-II aminoacyl-tRNA synthetase family.</text>
</comment>
<evidence type="ECO:0000256" key="2">
    <source>
        <dbReference type="ARBA" id="ARBA00022490"/>
    </source>
</evidence>
<feature type="domain" description="Aminoacyl-transfer RNA synthetases class-II family profile" evidence="11">
    <location>
        <begin position="8"/>
        <end position="329"/>
    </location>
</feature>
<dbReference type="InterPro" id="IPR033656">
    <property type="entry name" value="HisRS_anticodon"/>
</dbReference>
<evidence type="ECO:0000256" key="8">
    <source>
        <dbReference type="ARBA" id="ARBA00047639"/>
    </source>
</evidence>
<dbReference type="PROSITE" id="PS50862">
    <property type="entry name" value="AA_TRNA_LIGASE_II"/>
    <property type="match status" value="1"/>
</dbReference>
<dbReference type="Proteomes" id="UP000287605">
    <property type="component" value="Unassembled WGS sequence"/>
</dbReference>
<keyword evidence="7 9" id="KW-0030">Aminoacyl-tRNA synthetase</keyword>
<protein>
    <recommendedName>
        <fullName evidence="9">Histidine--tRNA ligase</fullName>
        <ecNumber evidence="9">6.1.1.21</ecNumber>
    </recommendedName>
    <alternativeName>
        <fullName evidence="9">Histidyl-tRNA synthetase</fullName>
        <shortName evidence="9">HisRS</shortName>
    </alternativeName>
</protein>
<evidence type="ECO:0000256" key="3">
    <source>
        <dbReference type="ARBA" id="ARBA00022598"/>
    </source>
</evidence>
<dbReference type="InterPro" id="IPR006195">
    <property type="entry name" value="aa-tRNA-synth_II"/>
</dbReference>
<dbReference type="CDD" id="cd00859">
    <property type="entry name" value="HisRS_anticodon"/>
    <property type="match status" value="1"/>
</dbReference>
<comment type="caution">
    <text evidence="12">The sequence shown here is derived from an EMBL/GenBank/DDBJ whole genome shotgun (WGS) entry which is preliminary data.</text>
</comment>
<dbReference type="PIRSF" id="PIRSF001549">
    <property type="entry name" value="His-tRNA_synth"/>
    <property type="match status" value="1"/>
</dbReference>
<dbReference type="GO" id="GO:0016740">
    <property type="term" value="F:transferase activity"/>
    <property type="evidence" value="ECO:0007669"/>
    <property type="project" value="UniProtKB-ARBA"/>
</dbReference>
<comment type="catalytic activity">
    <reaction evidence="8 9">
        <text>tRNA(His) + L-histidine + ATP = L-histidyl-tRNA(His) + AMP + diphosphate + H(+)</text>
        <dbReference type="Rhea" id="RHEA:17313"/>
        <dbReference type="Rhea" id="RHEA-COMP:9665"/>
        <dbReference type="Rhea" id="RHEA-COMP:9689"/>
        <dbReference type="ChEBI" id="CHEBI:15378"/>
        <dbReference type="ChEBI" id="CHEBI:30616"/>
        <dbReference type="ChEBI" id="CHEBI:33019"/>
        <dbReference type="ChEBI" id="CHEBI:57595"/>
        <dbReference type="ChEBI" id="CHEBI:78442"/>
        <dbReference type="ChEBI" id="CHEBI:78527"/>
        <dbReference type="ChEBI" id="CHEBI:456215"/>
        <dbReference type="EC" id="6.1.1.21"/>
    </reaction>
</comment>
<keyword evidence="13" id="KW-1185">Reference proteome</keyword>
<evidence type="ECO:0000256" key="6">
    <source>
        <dbReference type="ARBA" id="ARBA00022917"/>
    </source>
</evidence>
<keyword evidence="6 9" id="KW-0648">Protein biosynthesis</keyword>
<dbReference type="GO" id="GO:0006427">
    <property type="term" value="P:histidyl-tRNA aminoacylation"/>
    <property type="evidence" value="ECO:0007669"/>
    <property type="project" value="UniProtKB-UniRule"/>
</dbReference>
<dbReference type="InterPro" id="IPR004154">
    <property type="entry name" value="Anticodon-bd"/>
</dbReference>
<evidence type="ECO:0000313" key="12">
    <source>
        <dbReference type="EMBL" id="RSU08933.1"/>
    </source>
</evidence>
<dbReference type="Pfam" id="PF03129">
    <property type="entry name" value="HGTP_anticodon"/>
    <property type="match status" value="1"/>
</dbReference>
<feature type="binding site" evidence="10">
    <location>
        <begin position="81"/>
        <end position="83"/>
    </location>
    <ligand>
        <name>L-histidine</name>
        <dbReference type="ChEBI" id="CHEBI:57595"/>
    </ligand>
</feature>
<organism evidence="12 13">
    <name type="scientific">Vagococcus elongatus</name>
    <dbReference type="NCBI Taxonomy" id="180344"/>
    <lineage>
        <taxon>Bacteria</taxon>
        <taxon>Bacillati</taxon>
        <taxon>Bacillota</taxon>
        <taxon>Bacilli</taxon>
        <taxon>Lactobacillales</taxon>
        <taxon>Enterococcaceae</taxon>
        <taxon>Vagococcus</taxon>
    </lineage>
</organism>
<feature type="binding site" evidence="10">
    <location>
        <position position="259"/>
    </location>
    <ligand>
        <name>L-histidine</name>
        <dbReference type="ChEBI" id="CHEBI:57595"/>
    </ligand>
</feature>
<keyword evidence="2 9" id="KW-0963">Cytoplasm</keyword>
<dbReference type="NCBIfam" id="TIGR00442">
    <property type="entry name" value="hisS"/>
    <property type="match status" value="1"/>
</dbReference>
<dbReference type="SUPFAM" id="SSF52954">
    <property type="entry name" value="Class II aaRS ABD-related"/>
    <property type="match status" value="1"/>
</dbReference>
<dbReference type="PANTHER" id="PTHR43707:SF1">
    <property type="entry name" value="HISTIDINE--TRNA LIGASE, MITOCHONDRIAL-RELATED"/>
    <property type="match status" value="1"/>
</dbReference>
<keyword evidence="5 9" id="KW-0067">ATP-binding</keyword>
<comment type="subcellular location">
    <subcellularLocation>
        <location evidence="9">Cytoplasm</location>
    </subcellularLocation>
</comment>
<dbReference type="InterPro" id="IPR015807">
    <property type="entry name" value="His-tRNA-ligase"/>
</dbReference>
<keyword evidence="3 9" id="KW-0436">Ligase</keyword>
<dbReference type="PANTHER" id="PTHR43707">
    <property type="entry name" value="HISTIDYL-TRNA SYNTHETASE"/>
    <property type="match status" value="1"/>
</dbReference>
<evidence type="ECO:0000256" key="4">
    <source>
        <dbReference type="ARBA" id="ARBA00022741"/>
    </source>
</evidence>
<evidence type="ECO:0000256" key="10">
    <source>
        <dbReference type="PIRSR" id="PIRSR001549-1"/>
    </source>
</evidence>
<dbReference type="InterPro" id="IPR045864">
    <property type="entry name" value="aa-tRNA-synth_II/BPL/LPL"/>
</dbReference>
<reference evidence="12 13" key="1">
    <citation type="submission" date="2017-05" db="EMBL/GenBank/DDBJ databases">
        <title>Vagococcus spp. assemblies.</title>
        <authorList>
            <person name="Gulvik C.A."/>
        </authorList>
    </citation>
    <scope>NUCLEOTIDE SEQUENCE [LARGE SCALE GENOMIC DNA]</scope>
    <source>
        <strain evidence="12 13">CCUG 51432</strain>
    </source>
</reference>
<dbReference type="InterPro" id="IPR041715">
    <property type="entry name" value="HisRS-like_core"/>
</dbReference>
<dbReference type="EMBL" id="NGKA01000030">
    <property type="protein sequence ID" value="RSU08933.1"/>
    <property type="molecule type" value="Genomic_DNA"/>
</dbReference>
<evidence type="ECO:0000259" key="11">
    <source>
        <dbReference type="PROSITE" id="PS50862"/>
    </source>
</evidence>
<dbReference type="EC" id="6.1.1.21" evidence="9"/>
<dbReference type="Gene3D" id="3.40.50.800">
    <property type="entry name" value="Anticodon-binding domain"/>
    <property type="match status" value="1"/>
</dbReference>
<dbReference type="InterPro" id="IPR004516">
    <property type="entry name" value="HisRS/HisZ"/>
</dbReference>
<feature type="binding site" evidence="10">
    <location>
        <position position="132"/>
    </location>
    <ligand>
        <name>L-histidine</name>
        <dbReference type="ChEBI" id="CHEBI:57595"/>
    </ligand>
</feature>
<dbReference type="GO" id="GO:0005524">
    <property type="term" value="F:ATP binding"/>
    <property type="evidence" value="ECO:0007669"/>
    <property type="project" value="UniProtKB-UniRule"/>
</dbReference>
<dbReference type="HAMAP" id="MF_00127">
    <property type="entry name" value="His_tRNA_synth"/>
    <property type="match status" value="1"/>
</dbReference>
<dbReference type="CDD" id="cd00773">
    <property type="entry name" value="HisRS-like_core"/>
    <property type="match status" value="1"/>
</dbReference>
<dbReference type="OrthoDB" id="9800814at2"/>
<comment type="subunit">
    <text evidence="9">Homodimer.</text>
</comment>